<keyword evidence="2" id="KW-1185">Reference proteome</keyword>
<evidence type="ECO:0000313" key="1">
    <source>
        <dbReference type="EMBL" id="KAL2052637.1"/>
    </source>
</evidence>
<evidence type="ECO:0000313" key="2">
    <source>
        <dbReference type="Proteomes" id="UP001590951"/>
    </source>
</evidence>
<gene>
    <name evidence="1" type="ORF">ABVK25_007197</name>
</gene>
<name>A0ABR4B5Q2_9LECA</name>
<protein>
    <submittedName>
        <fullName evidence="1">Uncharacterized protein</fullName>
    </submittedName>
</protein>
<accession>A0ABR4B5Q2</accession>
<comment type="caution">
    <text evidence="1">The sequence shown here is derived from an EMBL/GenBank/DDBJ whole genome shotgun (WGS) entry which is preliminary data.</text>
</comment>
<organism evidence="1 2">
    <name type="scientific">Lepraria finkii</name>
    <dbReference type="NCBI Taxonomy" id="1340010"/>
    <lineage>
        <taxon>Eukaryota</taxon>
        <taxon>Fungi</taxon>
        <taxon>Dikarya</taxon>
        <taxon>Ascomycota</taxon>
        <taxon>Pezizomycotina</taxon>
        <taxon>Lecanoromycetes</taxon>
        <taxon>OSLEUM clade</taxon>
        <taxon>Lecanoromycetidae</taxon>
        <taxon>Lecanorales</taxon>
        <taxon>Lecanorineae</taxon>
        <taxon>Stereocaulaceae</taxon>
        <taxon>Lepraria</taxon>
    </lineage>
</organism>
<reference evidence="1 2" key="1">
    <citation type="submission" date="2024-09" db="EMBL/GenBank/DDBJ databases">
        <title>Rethinking Asexuality: The Enigmatic Case of Functional Sexual Genes in Lepraria (Stereocaulaceae).</title>
        <authorList>
            <person name="Doellman M."/>
            <person name="Sun Y."/>
            <person name="Barcenas-Pena A."/>
            <person name="Lumbsch H.T."/>
            <person name="Grewe F."/>
        </authorList>
    </citation>
    <scope>NUCLEOTIDE SEQUENCE [LARGE SCALE GENOMIC DNA]</scope>
    <source>
        <strain evidence="1 2">Grewe 0041</strain>
    </source>
</reference>
<dbReference type="EMBL" id="JBHFEH010000026">
    <property type="protein sequence ID" value="KAL2052637.1"/>
    <property type="molecule type" value="Genomic_DNA"/>
</dbReference>
<dbReference type="Proteomes" id="UP001590951">
    <property type="component" value="Unassembled WGS sequence"/>
</dbReference>
<sequence>MTRATTAAALGSQRIRQRKLNTRNGLGIVREDELEPIDDELQRNVPRIDTGIEKAEEQEHHLQAALSASQAAAIGGKVAQIYIPTPDAVPSSIDYEELYPFEV</sequence>
<proteinExistence type="predicted"/>